<name>A0A0L0NXX8_CANAR</name>
<dbReference type="Proteomes" id="UP000037122">
    <property type="component" value="Unassembled WGS sequence"/>
</dbReference>
<reference evidence="2" key="1">
    <citation type="journal article" date="2015" name="BMC Genomics">
        <title>Draft genome of a commonly misdiagnosed multidrug resistant pathogen Candida auris.</title>
        <authorList>
            <person name="Chatterjee S."/>
            <person name="Alampalli S.V."/>
            <person name="Nageshan R.K."/>
            <person name="Chettiar S.T."/>
            <person name="Joshi S."/>
            <person name="Tatu U.S."/>
        </authorList>
    </citation>
    <scope>NUCLEOTIDE SEQUENCE [LARGE SCALE GENOMIC DNA]</scope>
    <source>
        <strain evidence="2">6684</strain>
    </source>
</reference>
<dbReference type="VEuPathDB" id="FungiDB:QG37_04221"/>
<accession>A0A0L0NXX8</accession>
<gene>
    <name evidence="1" type="ORF">QG37_04221</name>
</gene>
<proteinExistence type="predicted"/>
<protein>
    <submittedName>
        <fullName evidence="1">Uncharacterized protein</fullName>
    </submittedName>
</protein>
<comment type="caution">
    <text evidence="1">The sequence shown here is derived from an EMBL/GenBank/DDBJ whole genome shotgun (WGS) entry which is preliminary data.</text>
</comment>
<evidence type="ECO:0000313" key="2">
    <source>
        <dbReference type="Proteomes" id="UP000037122"/>
    </source>
</evidence>
<evidence type="ECO:0000313" key="1">
    <source>
        <dbReference type="EMBL" id="KND98879.1"/>
    </source>
</evidence>
<sequence length="75" mass="9010">MTPSECKAKIEQEERVTEQQQSEARYQITVIILNWGYYHAHLTEMMKTMSSRSTEVVTNTRVETLRRGQRTRIYW</sequence>
<dbReference type="EMBL" id="LGST01000029">
    <property type="protein sequence ID" value="KND98879.1"/>
    <property type="molecule type" value="Genomic_DNA"/>
</dbReference>
<organism evidence="1 2">
    <name type="scientific">Candidozyma auris</name>
    <name type="common">Yeast</name>
    <name type="synonym">Candida auris</name>
    <dbReference type="NCBI Taxonomy" id="498019"/>
    <lineage>
        <taxon>Eukaryota</taxon>
        <taxon>Fungi</taxon>
        <taxon>Dikarya</taxon>
        <taxon>Ascomycota</taxon>
        <taxon>Saccharomycotina</taxon>
        <taxon>Pichiomycetes</taxon>
        <taxon>Metschnikowiaceae</taxon>
        <taxon>Candidozyma</taxon>
    </lineage>
</organism>
<dbReference type="AlphaFoldDB" id="A0A0L0NXX8"/>